<feature type="transmembrane region" description="Helical" evidence="1">
    <location>
        <begin position="20"/>
        <end position="41"/>
    </location>
</feature>
<feature type="transmembrane region" description="Helical" evidence="1">
    <location>
        <begin position="47"/>
        <end position="68"/>
    </location>
</feature>
<keyword evidence="3" id="KW-1185">Reference proteome</keyword>
<feature type="transmembrane region" description="Helical" evidence="1">
    <location>
        <begin position="101"/>
        <end position="121"/>
    </location>
</feature>
<feature type="transmembrane region" description="Helical" evidence="1">
    <location>
        <begin position="283"/>
        <end position="307"/>
    </location>
</feature>
<dbReference type="Proteomes" id="UP000015381">
    <property type="component" value="Chromosome I"/>
</dbReference>
<dbReference type="AlphaFoldDB" id="F7PGF6"/>
<feature type="transmembrane region" description="Helical" evidence="1">
    <location>
        <begin position="240"/>
        <end position="271"/>
    </location>
</feature>
<dbReference type="HOGENOM" id="CLU_571890_0_0_2"/>
<reference evidence="2 3" key="1">
    <citation type="journal article" date="2014" name="Environ. Microbiol.">
        <title>Halorhabdus tiamatea: proteogenomics and glycosidase activity measurements identify the first cultivated euryarchaeon from a deep-sea anoxic brine lake as potential polysaccharide degrader.</title>
        <authorList>
            <person name="Werner J."/>
            <person name="Ferrer M."/>
            <person name="Michel G."/>
            <person name="Mann A.J."/>
            <person name="Huang S."/>
            <person name="Juarez S."/>
            <person name="Ciordia S."/>
            <person name="Albar J.P."/>
            <person name="Alcaide M."/>
            <person name="La Cono V."/>
            <person name="Yakimov M.M."/>
            <person name="Antunes A."/>
            <person name="Taborda M."/>
            <person name="Da Costa M.S."/>
            <person name="Amann R.I."/>
            <person name="Gloeckner F.O."/>
            <person name="Golyshina O.V."/>
            <person name="Golyshin P.N."/>
            <person name="Teeling H."/>
        </authorList>
    </citation>
    <scope>NUCLEOTIDE SEQUENCE [LARGE SCALE GENOMIC DNA]</scope>
    <source>
        <strain evidence="3">SARL4B</strain>
    </source>
</reference>
<feature type="transmembrane region" description="Helical" evidence="1">
    <location>
        <begin position="172"/>
        <end position="192"/>
    </location>
</feature>
<feature type="transmembrane region" description="Helical" evidence="1">
    <location>
        <begin position="378"/>
        <end position="401"/>
    </location>
</feature>
<keyword evidence="1" id="KW-1133">Transmembrane helix</keyword>
<proteinExistence type="predicted"/>
<feature type="transmembrane region" description="Helical" evidence="1">
    <location>
        <begin position="313"/>
        <end position="333"/>
    </location>
</feature>
<gene>
    <name evidence="2" type="ORF">HTIA_1719</name>
</gene>
<dbReference type="OrthoDB" id="170880at2157"/>
<feature type="transmembrane region" description="Helical" evidence="1">
    <location>
        <begin position="75"/>
        <end position="95"/>
    </location>
</feature>
<dbReference type="RefSeq" id="WP_008524309.1">
    <property type="nucleotide sequence ID" value="NC_021921.1"/>
</dbReference>
<feature type="transmembrane region" description="Helical" evidence="1">
    <location>
        <begin position="455"/>
        <end position="476"/>
    </location>
</feature>
<evidence type="ECO:0000313" key="3">
    <source>
        <dbReference type="Proteomes" id="UP000015381"/>
    </source>
</evidence>
<protein>
    <submittedName>
        <fullName evidence="2">Conserved hypothetical membrane protein</fullName>
    </submittedName>
</protein>
<sequence>MTARHDRDGDHTTVTLDPRIPEPITAAVVIAGIAGVLSLAVHDALAIPGAVLGIGLVVGVAGLTGSYWRIGLTTGLFVAIAGSSVGLVGVGVTGADPMAGVLALVAIVIGAGVGLLTVDGLTPQSVGRGGVAAMYGAVAATVWATVGFAVETVGGIGAAVSELVWLGGTGSLGLRVSIVLAALAVAASAFAIPPAALTRPETLGRYRTVRRQATVALTLVAVVLAGGASVSRYVPVMADVVGALAGSAVVRVALAVTIATGTALAAVGAVLRQMWSRASTPPNFAVPMLAGALLGVGGFVALAVWFGVATGDVLSVLVGTALVLSVGGSFAWAHGVERTDDRAGAALSAAATIAVAIALGIGGLVTGADVELERGFSVATALEATAALALFATAAFVTDVGKYGRTLGWDVGRDGARPLPQFVRVGWSGAIVVVGFVVATIGFVAAALFAPVLSAPAMLAVVLALGAILLGSWLLFA</sequence>
<name>F7PGF6_9EURY</name>
<dbReference type="KEGG" id="hti:HTIA_1719"/>
<evidence type="ECO:0000313" key="2">
    <source>
        <dbReference type="EMBL" id="CCQ33845.1"/>
    </source>
</evidence>
<dbReference type="GeneID" id="23799728"/>
<feature type="transmembrane region" description="Helical" evidence="1">
    <location>
        <begin position="133"/>
        <end position="160"/>
    </location>
</feature>
<dbReference type="EMBL" id="HF571520">
    <property type="protein sequence ID" value="CCQ33845.1"/>
    <property type="molecule type" value="Genomic_DNA"/>
</dbReference>
<feature type="transmembrane region" description="Helical" evidence="1">
    <location>
        <begin position="345"/>
        <end position="366"/>
    </location>
</feature>
<organism evidence="2 3">
    <name type="scientific">Halorhabdus tiamatea SARL4B</name>
    <dbReference type="NCBI Taxonomy" id="1033806"/>
    <lineage>
        <taxon>Archaea</taxon>
        <taxon>Methanobacteriati</taxon>
        <taxon>Methanobacteriota</taxon>
        <taxon>Stenosarchaea group</taxon>
        <taxon>Halobacteria</taxon>
        <taxon>Halobacteriales</taxon>
        <taxon>Haloarculaceae</taxon>
        <taxon>Halorhabdus</taxon>
    </lineage>
</organism>
<feature type="transmembrane region" description="Helical" evidence="1">
    <location>
        <begin position="422"/>
        <end position="449"/>
    </location>
</feature>
<evidence type="ECO:0000256" key="1">
    <source>
        <dbReference type="SAM" id="Phobius"/>
    </source>
</evidence>
<keyword evidence="1" id="KW-0812">Transmembrane</keyword>
<keyword evidence="1" id="KW-0472">Membrane</keyword>
<accession>F7PGF6</accession>
<feature type="transmembrane region" description="Helical" evidence="1">
    <location>
        <begin position="213"/>
        <end position="234"/>
    </location>
</feature>